<proteinExistence type="predicted"/>
<dbReference type="AlphaFoldDB" id="A0A1B2EVX8"/>
<reference evidence="1" key="1">
    <citation type="submission" date="2016-07" db="EMBL/GenBank/DDBJ databases">
        <title>Microvirga ossetica sp. nov. a new species of rhizobia isolated from root nodules of the legume species Vicia alpestris Steven originated from North Ossetia region in the Caucasus.</title>
        <authorList>
            <person name="Safronova V.I."/>
            <person name="Kuznetsova I.G."/>
            <person name="Sazanova A.L."/>
            <person name="Belimov A."/>
            <person name="Andronov E."/>
            <person name="Osledkin Y.S."/>
            <person name="Onishchuk O.P."/>
            <person name="Kurchak O.N."/>
            <person name="Shaposhnikov A.I."/>
            <person name="Willems A."/>
            <person name="Tikhonovich I.A."/>
        </authorList>
    </citation>
    <scope>NUCLEOTIDE SEQUENCE [LARGE SCALE GENOMIC DNA]</scope>
    <source>
        <strain evidence="1">V5/3M</strain>
        <plasmid evidence="1">unnamed2</plasmid>
    </source>
</reference>
<accession>A0A1B2EVX8</accession>
<keyword evidence="1" id="KW-0614">Plasmid</keyword>
<sequence length="124" mass="13261">MSRTADDLAVSFVRAESGLLLLLDSSKWKLERGSAYPVRLAAAGQSVEAKALAETTGVTIALAESSFNAKLRTADALEVQAEGAALRVPLDKSALALERLEMCFDKNSREGPETNPFVAPSRRP</sequence>
<gene>
    <name evidence="1" type="ORF">BB934_38365</name>
</gene>
<protein>
    <submittedName>
        <fullName evidence="1">Uncharacterized protein</fullName>
    </submittedName>
</protein>
<dbReference type="EMBL" id="CP016619">
    <property type="protein sequence ID" value="ANY84119.1"/>
    <property type="molecule type" value="Genomic_DNA"/>
</dbReference>
<geneLocation type="plasmid" evidence="1">
    <name>unnamed2</name>
</geneLocation>
<organism evidence="1">
    <name type="scientific">Microvirga ossetica</name>
    <dbReference type="NCBI Taxonomy" id="1882682"/>
    <lineage>
        <taxon>Bacteria</taxon>
        <taxon>Pseudomonadati</taxon>
        <taxon>Pseudomonadota</taxon>
        <taxon>Alphaproteobacteria</taxon>
        <taxon>Hyphomicrobiales</taxon>
        <taxon>Methylobacteriaceae</taxon>
        <taxon>Microvirga</taxon>
    </lineage>
</organism>
<name>A0A1B2EVX8_9HYPH</name>
<evidence type="ECO:0000313" key="1">
    <source>
        <dbReference type="EMBL" id="ANY84119.1"/>
    </source>
</evidence>
<dbReference type="KEGG" id="moc:BB934_38365"/>